<comment type="caution">
    <text evidence="1">The sequence shown here is derived from an EMBL/GenBank/DDBJ whole genome shotgun (WGS) entry which is preliminary data.</text>
</comment>
<protein>
    <submittedName>
        <fullName evidence="1">Uncharacterized protein</fullName>
    </submittedName>
</protein>
<gene>
    <name evidence="1" type="ORF">IWW38_006058</name>
</gene>
<proteinExistence type="predicted"/>
<dbReference type="EMBL" id="JANBVB010003242">
    <property type="protein sequence ID" value="KAJ2879778.1"/>
    <property type="molecule type" value="Genomic_DNA"/>
</dbReference>
<name>A0ACC1LTW7_9FUNG</name>
<reference evidence="1" key="1">
    <citation type="submission" date="2022-07" db="EMBL/GenBank/DDBJ databases">
        <title>Phylogenomic reconstructions and comparative analyses of Kickxellomycotina fungi.</title>
        <authorList>
            <person name="Reynolds N.K."/>
            <person name="Stajich J.E."/>
            <person name="Barry K."/>
            <person name="Grigoriev I.V."/>
            <person name="Crous P."/>
            <person name="Smith M.E."/>
        </authorList>
    </citation>
    <scope>NUCLEOTIDE SEQUENCE</scope>
    <source>
        <strain evidence="1">CBS 190363</strain>
    </source>
</reference>
<evidence type="ECO:0000313" key="1">
    <source>
        <dbReference type="EMBL" id="KAJ2879778.1"/>
    </source>
</evidence>
<evidence type="ECO:0000313" key="2">
    <source>
        <dbReference type="Proteomes" id="UP001139981"/>
    </source>
</evidence>
<dbReference type="Proteomes" id="UP001139981">
    <property type="component" value="Unassembled WGS sequence"/>
</dbReference>
<sequence length="182" mass="19709">MDLLLEYVPATDHEMVILQGMVAQVTRSRRRRGSLASSRQSLGPPPIDRPLTTASAARPATALSLDSAVRPTHHQRDCKSPSSTAVSIPLRLLLPSNRPSLSVDRPSSKASLTFSPILPAAMLGSMGQDLSLPASEWFSSAQVEYIGRDCVYHNGTQMVDVAAELLPIQRAVPRIISIPYRA</sequence>
<accession>A0ACC1LTW7</accession>
<keyword evidence="2" id="KW-1185">Reference proteome</keyword>
<organism evidence="1 2">
    <name type="scientific">Coemansia aciculifera</name>
    <dbReference type="NCBI Taxonomy" id="417176"/>
    <lineage>
        <taxon>Eukaryota</taxon>
        <taxon>Fungi</taxon>
        <taxon>Fungi incertae sedis</taxon>
        <taxon>Zoopagomycota</taxon>
        <taxon>Kickxellomycotina</taxon>
        <taxon>Kickxellomycetes</taxon>
        <taxon>Kickxellales</taxon>
        <taxon>Kickxellaceae</taxon>
        <taxon>Coemansia</taxon>
    </lineage>
</organism>